<name>A0A6G4U347_9ACTN</name>
<dbReference type="AlphaFoldDB" id="A0A6G4U347"/>
<dbReference type="Proteomes" id="UP000481583">
    <property type="component" value="Unassembled WGS sequence"/>
</dbReference>
<proteinExistence type="predicted"/>
<feature type="non-terminal residue" evidence="1">
    <location>
        <position position="1"/>
    </location>
</feature>
<dbReference type="EMBL" id="JAAKZV010000104">
    <property type="protein sequence ID" value="NGN66655.1"/>
    <property type="molecule type" value="Genomic_DNA"/>
</dbReference>
<sequence>ALHGYVKEPPPAGRIRSSYASEGARTLRIDGPGWSVVARTDDLAFLLLDDEPGEIFPVRPGPSLPGLLADLDEIAAKPA</sequence>
<accession>A0A6G4U347</accession>
<keyword evidence="2" id="KW-1185">Reference proteome</keyword>
<protein>
    <submittedName>
        <fullName evidence="1">Uncharacterized protein</fullName>
    </submittedName>
</protein>
<evidence type="ECO:0000313" key="1">
    <source>
        <dbReference type="EMBL" id="NGN66655.1"/>
    </source>
</evidence>
<reference evidence="1 2" key="1">
    <citation type="submission" date="2020-02" db="EMBL/GenBank/DDBJ databases">
        <title>Whole-genome analyses of novel actinobacteria.</title>
        <authorList>
            <person name="Sahin N."/>
        </authorList>
    </citation>
    <scope>NUCLEOTIDE SEQUENCE [LARGE SCALE GENOMIC DNA]</scope>
    <source>
        <strain evidence="1 2">A7024</strain>
    </source>
</reference>
<organism evidence="1 2">
    <name type="scientific">Streptomyces coryli</name>
    <dbReference type="NCBI Taxonomy" id="1128680"/>
    <lineage>
        <taxon>Bacteria</taxon>
        <taxon>Bacillati</taxon>
        <taxon>Actinomycetota</taxon>
        <taxon>Actinomycetes</taxon>
        <taxon>Kitasatosporales</taxon>
        <taxon>Streptomycetaceae</taxon>
        <taxon>Streptomyces</taxon>
    </lineage>
</organism>
<gene>
    <name evidence="1" type="ORF">G5C51_22465</name>
</gene>
<comment type="caution">
    <text evidence="1">The sequence shown here is derived from an EMBL/GenBank/DDBJ whole genome shotgun (WGS) entry which is preliminary data.</text>
</comment>
<evidence type="ECO:0000313" key="2">
    <source>
        <dbReference type="Proteomes" id="UP000481583"/>
    </source>
</evidence>